<dbReference type="AlphaFoldDB" id="A0A016ULP5"/>
<sequence length="96" mass="10539">MWHASGLRQQIDSMQAVLCKTWGDRTPNCRRQGRDRGTAFLGRDTVVPPLALVVCYGMVLEFSAASRSRQTEPACRALVSLPRSAAPRSHLLSTAV</sequence>
<proteinExistence type="predicted"/>
<organism evidence="1 2">
    <name type="scientific">Ancylostoma ceylanicum</name>
    <dbReference type="NCBI Taxonomy" id="53326"/>
    <lineage>
        <taxon>Eukaryota</taxon>
        <taxon>Metazoa</taxon>
        <taxon>Ecdysozoa</taxon>
        <taxon>Nematoda</taxon>
        <taxon>Chromadorea</taxon>
        <taxon>Rhabditida</taxon>
        <taxon>Rhabditina</taxon>
        <taxon>Rhabditomorpha</taxon>
        <taxon>Strongyloidea</taxon>
        <taxon>Ancylostomatidae</taxon>
        <taxon>Ancylostomatinae</taxon>
        <taxon>Ancylostoma</taxon>
    </lineage>
</organism>
<accession>A0A016ULP5</accession>
<comment type="caution">
    <text evidence="1">The sequence shown here is derived from an EMBL/GenBank/DDBJ whole genome shotgun (WGS) entry which is preliminary data.</text>
</comment>
<dbReference type="Proteomes" id="UP000024635">
    <property type="component" value="Unassembled WGS sequence"/>
</dbReference>
<evidence type="ECO:0000313" key="1">
    <source>
        <dbReference type="EMBL" id="EYC16080.1"/>
    </source>
</evidence>
<evidence type="ECO:0000313" key="2">
    <source>
        <dbReference type="Proteomes" id="UP000024635"/>
    </source>
</evidence>
<dbReference type="EMBL" id="JARK01001371">
    <property type="protein sequence ID" value="EYC16080.1"/>
    <property type="molecule type" value="Genomic_DNA"/>
</dbReference>
<gene>
    <name evidence="1" type="primary">Acey_s0035.g3137</name>
    <name evidence="1" type="ORF">Y032_0035g3137</name>
</gene>
<name>A0A016ULP5_9BILA</name>
<reference evidence="2" key="1">
    <citation type="journal article" date="2015" name="Nat. Genet.">
        <title>The genome and transcriptome of the zoonotic hookworm Ancylostoma ceylanicum identify infection-specific gene families.</title>
        <authorList>
            <person name="Schwarz E.M."/>
            <person name="Hu Y."/>
            <person name="Antoshechkin I."/>
            <person name="Miller M.M."/>
            <person name="Sternberg P.W."/>
            <person name="Aroian R.V."/>
        </authorList>
    </citation>
    <scope>NUCLEOTIDE SEQUENCE</scope>
    <source>
        <strain evidence="2">HY135</strain>
    </source>
</reference>
<protein>
    <submittedName>
        <fullName evidence="1">Uncharacterized protein</fullName>
    </submittedName>
</protein>
<keyword evidence="2" id="KW-1185">Reference proteome</keyword>